<dbReference type="PANTHER" id="PTHR47969:SF15">
    <property type="entry name" value="CHROMOSOME-ASSOCIATED KINESIN KIF4A-RELATED"/>
    <property type="match status" value="1"/>
</dbReference>
<dbReference type="EMBL" id="GG662609">
    <property type="protein sequence ID" value="EAS00738.2"/>
    <property type="molecule type" value="Genomic_DNA"/>
</dbReference>
<evidence type="ECO:0000256" key="9">
    <source>
        <dbReference type="SAM" id="MobiDB-lite"/>
    </source>
</evidence>
<dbReference type="InterPro" id="IPR019821">
    <property type="entry name" value="Kinesin_motor_CS"/>
</dbReference>
<dbReference type="GO" id="GO:0007018">
    <property type="term" value="P:microtubule-based movement"/>
    <property type="evidence" value="ECO:0007669"/>
    <property type="project" value="InterPro"/>
</dbReference>
<name>Q23VW7_TETTS</name>
<dbReference type="InterPro" id="IPR027417">
    <property type="entry name" value="P-loop_NTPase"/>
</dbReference>
<organism evidence="11 12">
    <name type="scientific">Tetrahymena thermophila (strain SB210)</name>
    <dbReference type="NCBI Taxonomy" id="312017"/>
    <lineage>
        <taxon>Eukaryota</taxon>
        <taxon>Sar</taxon>
        <taxon>Alveolata</taxon>
        <taxon>Ciliophora</taxon>
        <taxon>Intramacronucleata</taxon>
        <taxon>Oligohymenophorea</taxon>
        <taxon>Hymenostomatida</taxon>
        <taxon>Tetrahymenina</taxon>
        <taxon>Tetrahymenidae</taxon>
        <taxon>Tetrahymena</taxon>
    </lineage>
</organism>
<dbReference type="AlphaFoldDB" id="Q23VW7"/>
<feature type="region of interest" description="Disordered" evidence="9">
    <location>
        <begin position="648"/>
        <end position="668"/>
    </location>
</feature>
<dbReference type="Pfam" id="PF00225">
    <property type="entry name" value="Kinesin"/>
    <property type="match status" value="1"/>
</dbReference>
<dbReference type="RefSeq" id="XP_001020983.2">
    <property type="nucleotide sequence ID" value="XM_001020983.2"/>
</dbReference>
<sequence length="726" mass="84591">MKSLNNTSQKQDQLTANSQNEKKQNIQVYIRLRPFLPHEEQEDVVEIKSEEKKILIKDSLHLMESKFDQAFDPSQNQKQVFENFKPYLQDILDGYNFTVFAYGQTGSGKTHTMFGADWEYMSGHQAYTGRDLRVQHQSTFFESLESDHNFAGIIPRTIYEVFRQITLKREQNPHMQISVYVSFIQIYNEKIYDLLQDNQKPVALAIHENKQSGMYVEGLSEYQVAHYYDSLQLMRRGEKNRAIRTTQMNVKSSRSHTIFQLQIERIDDSEYQKEKKKIKRSKINLCDLAGSEKINKNEVMGGEHFNELRSINLSLTTLGKVIHSLSSNQKLPIPYRESKLTRILQDSLSGNCQTFIIANISPCSNSLEETLSTLKFAERAQHITLKIKPNEINASDFQIVQKLQREINYLKDLLHMKKKGINPNDIHQRLLKLQEENERLKKTHISINEVEKLIQENRQMKLEITKIQQNTVQSMRGIFDDSKTDKDTLKTLAESKNLLDQEILLNKINQGDQSDHFFLNTNSSNQIILPPIQMNSNDNIKILFGTSQEKPFSSYNPSVNSSSQRGTFINSGKQMMRNVLDKKTELPMRIRGKNNEIKNEKGFLEMSNAESVRMEQKRKEKIRILERLNDLERIQKHNQDKLKRELRLLENPNDSENNDNYKSVSTSSTTNIVKASSFHTNRLTQQNTPLRSSSNQLNNPINKQLKKYESNESKIKMLEKRFLQNL</sequence>
<dbReference type="GO" id="GO:0051231">
    <property type="term" value="P:spindle elongation"/>
    <property type="evidence" value="ECO:0007669"/>
    <property type="project" value="TreeGrafter"/>
</dbReference>
<dbReference type="GeneID" id="7845973"/>
<evidence type="ECO:0000256" key="3">
    <source>
        <dbReference type="ARBA" id="ARBA00022741"/>
    </source>
</evidence>
<protein>
    <recommendedName>
        <fullName evidence="7">Kinesin-like protein</fullName>
    </recommendedName>
</protein>
<dbReference type="GO" id="GO:0005737">
    <property type="term" value="C:cytoplasm"/>
    <property type="evidence" value="ECO:0007669"/>
    <property type="project" value="UniProtKB-SubCell"/>
</dbReference>
<dbReference type="GO" id="GO:0003777">
    <property type="term" value="F:microtubule motor activity"/>
    <property type="evidence" value="ECO:0007669"/>
    <property type="project" value="InterPro"/>
</dbReference>
<dbReference type="KEGG" id="tet:TTHERM_00794640"/>
<evidence type="ECO:0000256" key="6">
    <source>
        <dbReference type="PROSITE-ProRule" id="PRU00283"/>
    </source>
</evidence>
<evidence type="ECO:0000256" key="5">
    <source>
        <dbReference type="ARBA" id="ARBA00023054"/>
    </source>
</evidence>
<dbReference type="GO" id="GO:0005875">
    <property type="term" value="C:microtubule associated complex"/>
    <property type="evidence" value="ECO:0007669"/>
    <property type="project" value="TreeGrafter"/>
</dbReference>
<dbReference type="Proteomes" id="UP000009168">
    <property type="component" value="Unassembled WGS sequence"/>
</dbReference>
<feature type="compositionally biased region" description="Polar residues" evidence="9">
    <location>
        <begin position="1"/>
        <end position="19"/>
    </location>
</feature>
<dbReference type="PROSITE" id="PS50067">
    <property type="entry name" value="KINESIN_MOTOR_2"/>
    <property type="match status" value="1"/>
</dbReference>
<dbReference type="SUPFAM" id="SSF52540">
    <property type="entry name" value="P-loop containing nucleoside triphosphate hydrolases"/>
    <property type="match status" value="1"/>
</dbReference>
<keyword evidence="6 7" id="KW-0505">Motor protein</keyword>
<dbReference type="InParanoid" id="Q23VW7"/>
<gene>
    <name evidence="11" type="ORF">TTHERM_00794640</name>
</gene>
<comment type="subcellular location">
    <subcellularLocation>
        <location evidence="1">Cytoplasm</location>
    </subcellularLocation>
</comment>
<dbReference type="HOGENOM" id="CLU_596546_0_0_1"/>
<dbReference type="InterPro" id="IPR036961">
    <property type="entry name" value="Kinesin_motor_dom_sf"/>
</dbReference>
<evidence type="ECO:0000256" key="2">
    <source>
        <dbReference type="ARBA" id="ARBA00022490"/>
    </source>
</evidence>
<evidence type="ECO:0000256" key="8">
    <source>
        <dbReference type="SAM" id="Coils"/>
    </source>
</evidence>
<dbReference type="STRING" id="312017.Q23VW7"/>
<dbReference type="Gene3D" id="3.40.850.10">
    <property type="entry name" value="Kinesin motor domain"/>
    <property type="match status" value="1"/>
</dbReference>
<feature type="region of interest" description="Disordered" evidence="9">
    <location>
        <begin position="1"/>
        <end position="20"/>
    </location>
</feature>
<comment type="similarity">
    <text evidence="6 7">Belongs to the TRAFAC class myosin-kinesin ATPase superfamily. Kinesin family.</text>
</comment>
<evidence type="ECO:0000256" key="4">
    <source>
        <dbReference type="ARBA" id="ARBA00022840"/>
    </source>
</evidence>
<evidence type="ECO:0000259" key="10">
    <source>
        <dbReference type="PROSITE" id="PS50067"/>
    </source>
</evidence>
<keyword evidence="2" id="KW-0963">Cytoplasm</keyword>
<evidence type="ECO:0000256" key="7">
    <source>
        <dbReference type="RuleBase" id="RU000394"/>
    </source>
</evidence>
<evidence type="ECO:0000256" key="1">
    <source>
        <dbReference type="ARBA" id="ARBA00004496"/>
    </source>
</evidence>
<keyword evidence="3 6" id="KW-0547">Nucleotide-binding</keyword>
<dbReference type="PRINTS" id="PR00380">
    <property type="entry name" value="KINESINHEAVY"/>
</dbReference>
<dbReference type="PANTHER" id="PTHR47969">
    <property type="entry name" value="CHROMOSOME-ASSOCIATED KINESIN KIF4A-RELATED"/>
    <property type="match status" value="1"/>
</dbReference>
<proteinExistence type="inferred from homology"/>
<dbReference type="eggNOG" id="KOG4280">
    <property type="taxonomic scope" value="Eukaryota"/>
</dbReference>
<feature type="coiled-coil region" evidence="8">
    <location>
        <begin position="433"/>
        <end position="470"/>
    </location>
</feature>
<feature type="binding site" evidence="6">
    <location>
        <begin position="103"/>
        <end position="110"/>
    </location>
    <ligand>
        <name>ATP</name>
        <dbReference type="ChEBI" id="CHEBI:30616"/>
    </ligand>
</feature>
<evidence type="ECO:0000313" key="11">
    <source>
        <dbReference type="EMBL" id="EAS00738.2"/>
    </source>
</evidence>
<dbReference type="CDD" id="cd00106">
    <property type="entry name" value="KISc"/>
    <property type="match status" value="1"/>
</dbReference>
<reference evidence="12" key="1">
    <citation type="journal article" date="2006" name="PLoS Biol.">
        <title>Macronuclear genome sequence of the ciliate Tetrahymena thermophila, a model eukaryote.</title>
        <authorList>
            <person name="Eisen J.A."/>
            <person name="Coyne R.S."/>
            <person name="Wu M."/>
            <person name="Wu D."/>
            <person name="Thiagarajan M."/>
            <person name="Wortman J.R."/>
            <person name="Badger J.H."/>
            <person name="Ren Q."/>
            <person name="Amedeo P."/>
            <person name="Jones K.M."/>
            <person name="Tallon L.J."/>
            <person name="Delcher A.L."/>
            <person name="Salzberg S.L."/>
            <person name="Silva J.C."/>
            <person name="Haas B.J."/>
            <person name="Majoros W.H."/>
            <person name="Farzad M."/>
            <person name="Carlton J.M."/>
            <person name="Smith R.K. Jr."/>
            <person name="Garg J."/>
            <person name="Pearlman R.E."/>
            <person name="Karrer K.M."/>
            <person name="Sun L."/>
            <person name="Manning G."/>
            <person name="Elde N.C."/>
            <person name="Turkewitz A.P."/>
            <person name="Asai D.J."/>
            <person name="Wilkes D.E."/>
            <person name="Wang Y."/>
            <person name="Cai H."/>
            <person name="Collins K."/>
            <person name="Stewart B.A."/>
            <person name="Lee S.R."/>
            <person name="Wilamowska K."/>
            <person name="Weinberg Z."/>
            <person name="Ruzzo W.L."/>
            <person name="Wloga D."/>
            <person name="Gaertig J."/>
            <person name="Frankel J."/>
            <person name="Tsao C.-C."/>
            <person name="Gorovsky M.A."/>
            <person name="Keeling P.J."/>
            <person name="Waller R.F."/>
            <person name="Patron N.J."/>
            <person name="Cherry J.M."/>
            <person name="Stover N.A."/>
            <person name="Krieger C.J."/>
            <person name="del Toro C."/>
            <person name="Ryder H.F."/>
            <person name="Williamson S.C."/>
            <person name="Barbeau R.A."/>
            <person name="Hamilton E.P."/>
            <person name="Orias E."/>
        </authorList>
    </citation>
    <scope>NUCLEOTIDE SEQUENCE [LARGE SCALE GENOMIC DNA]</scope>
    <source>
        <strain evidence="12">SB210</strain>
    </source>
</reference>
<dbReference type="InterPro" id="IPR027640">
    <property type="entry name" value="Kinesin-like_fam"/>
</dbReference>
<feature type="domain" description="Kinesin motor" evidence="10">
    <location>
        <begin position="25"/>
        <end position="383"/>
    </location>
</feature>
<dbReference type="OrthoDB" id="123929at2759"/>
<dbReference type="GO" id="GO:0007052">
    <property type="term" value="P:mitotic spindle organization"/>
    <property type="evidence" value="ECO:0007669"/>
    <property type="project" value="TreeGrafter"/>
</dbReference>
<keyword evidence="12" id="KW-1185">Reference proteome</keyword>
<dbReference type="GO" id="GO:0005524">
    <property type="term" value="F:ATP binding"/>
    <property type="evidence" value="ECO:0007669"/>
    <property type="project" value="UniProtKB-UniRule"/>
</dbReference>
<accession>Q23VW7</accession>
<dbReference type="GO" id="GO:0008017">
    <property type="term" value="F:microtubule binding"/>
    <property type="evidence" value="ECO:0007669"/>
    <property type="project" value="InterPro"/>
</dbReference>
<feature type="compositionally biased region" description="Polar residues" evidence="9">
    <location>
        <begin position="652"/>
        <end position="668"/>
    </location>
</feature>
<keyword evidence="7" id="KW-0493">Microtubule</keyword>
<dbReference type="InterPro" id="IPR001752">
    <property type="entry name" value="Kinesin_motor_dom"/>
</dbReference>
<dbReference type="SMART" id="SM00129">
    <property type="entry name" value="KISc"/>
    <property type="match status" value="1"/>
</dbReference>
<keyword evidence="4 6" id="KW-0067">ATP-binding</keyword>
<dbReference type="GO" id="GO:0005874">
    <property type="term" value="C:microtubule"/>
    <property type="evidence" value="ECO:0007669"/>
    <property type="project" value="UniProtKB-KW"/>
</dbReference>
<evidence type="ECO:0000313" key="12">
    <source>
        <dbReference type="Proteomes" id="UP000009168"/>
    </source>
</evidence>
<dbReference type="PROSITE" id="PS00411">
    <property type="entry name" value="KINESIN_MOTOR_1"/>
    <property type="match status" value="1"/>
</dbReference>
<keyword evidence="5 8" id="KW-0175">Coiled coil</keyword>